<dbReference type="Proteomes" id="UP000005239">
    <property type="component" value="Unassembled WGS sequence"/>
</dbReference>
<proteinExistence type="predicted"/>
<gene>
    <name evidence="1" type="primary">WBGene00097239</name>
</gene>
<reference evidence="2" key="1">
    <citation type="journal article" date="2008" name="Nat. Genet.">
        <title>The Pristionchus pacificus genome provides a unique perspective on nematode lifestyle and parasitism.</title>
        <authorList>
            <person name="Dieterich C."/>
            <person name="Clifton S.W."/>
            <person name="Schuster L.N."/>
            <person name="Chinwalla A."/>
            <person name="Delehaunty K."/>
            <person name="Dinkelacker I."/>
            <person name="Fulton L."/>
            <person name="Fulton R."/>
            <person name="Godfrey J."/>
            <person name="Minx P."/>
            <person name="Mitreva M."/>
            <person name="Roeseler W."/>
            <person name="Tian H."/>
            <person name="Witte H."/>
            <person name="Yang S.P."/>
            <person name="Wilson R.K."/>
            <person name="Sommer R.J."/>
        </authorList>
    </citation>
    <scope>NUCLEOTIDE SEQUENCE [LARGE SCALE GENOMIC DNA]</scope>
    <source>
        <strain evidence="2">PS312</strain>
    </source>
</reference>
<organism evidence="1 2">
    <name type="scientific">Pristionchus pacificus</name>
    <name type="common">Parasitic nematode worm</name>
    <dbReference type="NCBI Taxonomy" id="54126"/>
    <lineage>
        <taxon>Eukaryota</taxon>
        <taxon>Metazoa</taxon>
        <taxon>Ecdysozoa</taxon>
        <taxon>Nematoda</taxon>
        <taxon>Chromadorea</taxon>
        <taxon>Rhabditida</taxon>
        <taxon>Rhabditina</taxon>
        <taxon>Diplogasteromorpha</taxon>
        <taxon>Diplogasteroidea</taxon>
        <taxon>Neodiplogasteridae</taxon>
        <taxon>Pristionchus</taxon>
    </lineage>
</organism>
<evidence type="ECO:0000313" key="1">
    <source>
        <dbReference type="EnsemblMetazoa" id="PPA07685.1"/>
    </source>
</evidence>
<sequence>MASERFEARGQGDESVSSSLVLSLHSTWPPVVELLHDPRLLPATRLDSSSSSCSANRPSARPRSFFSAFFTRTLRPDARPISATPLVSLADGIVLHYG</sequence>
<dbReference type="AlphaFoldDB" id="A0A2A6CCE4"/>
<dbReference type="EnsemblMetazoa" id="PPA07685.1">
    <property type="protein sequence ID" value="PPA07685.1"/>
    <property type="gene ID" value="WBGene00097239"/>
</dbReference>
<keyword evidence="2" id="KW-1185">Reference proteome</keyword>
<protein>
    <submittedName>
        <fullName evidence="1">Uncharacterized protein</fullName>
    </submittedName>
</protein>
<name>A0A2A6CCE4_PRIPA</name>
<reference evidence="1" key="2">
    <citation type="submission" date="2022-06" db="UniProtKB">
        <authorList>
            <consortium name="EnsemblMetazoa"/>
        </authorList>
    </citation>
    <scope>IDENTIFICATION</scope>
    <source>
        <strain evidence="1">PS312</strain>
    </source>
</reference>
<accession>A0A8R1Y6S2</accession>
<accession>A0A2A6CCE4</accession>
<evidence type="ECO:0000313" key="2">
    <source>
        <dbReference type="Proteomes" id="UP000005239"/>
    </source>
</evidence>